<organism evidence="1 2">
    <name type="scientific">Parascaris equorum</name>
    <name type="common">Equine roundworm</name>
    <dbReference type="NCBI Taxonomy" id="6256"/>
    <lineage>
        <taxon>Eukaryota</taxon>
        <taxon>Metazoa</taxon>
        <taxon>Ecdysozoa</taxon>
        <taxon>Nematoda</taxon>
        <taxon>Chromadorea</taxon>
        <taxon>Rhabditida</taxon>
        <taxon>Spirurina</taxon>
        <taxon>Ascaridomorpha</taxon>
        <taxon>Ascaridoidea</taxon>
        <taxon>Ascarididae</taxon>
        <taxon>Parascaris</taxon>
    </lineage>
</organism>
<keyword evidence="1" id="KW-1185">Reference proteome</keyword>
<reference evidence="2" key="1">
    <citation type="submission" date="2022-11" db="UniProtKB">
        <authorList>
            <consortium name="WormBaseParasite"/>
        </authorList>
    </citation>
    <scope>IDENTIFICATION</scope>
</reference>
<sequence>MHQFKVSTIFNADISSIKKTLIITGYEIEVHLYGRKLLREICENHMNGYIRSSKYEHRFRAPYYG</sequence>
<accession>A0A914RJ30</accession>
<evidence type="ECO:0000313" key="1">
    <source>
        <dbReference type="Proteomes" id="UP000887564"/>
    </source>
</evidence>
<evidence type="ECO:0000313" key="2">
    <source>
        <dbReference type="WBParaSite" id="PEQ_0000652401-mRNA-1"/>
    </source>
</evidence>
<protein>
    <submittedName>
        <fullName evidence="2">Uncharacterized protein</fullName>
    </submittedName>
</protein>
<dbReference type="WBParaSite" id="PEQ_0000652401-mRNA-1">
    <property type="protein sequence ID" value="PEQ_0000652401-mRNA-1"/>
    <property type="gene ID" value="PEQ_0000652401"/>
</dbReference>
<dbReference type="Proteomes" id="UP000887564">
    <property type="component" value="Unplaced"/>
</dbReference>
<proteinExistence type="predicted"/>
<name>A0A914RJ30_PAREQ</name>
<dbReference type="AlphaFoldDB" id="A0A914RJ30"/>